<sequence length="209" mass="23466">MALNIGRWHRGRQKHADMVEAARPRTTNQTAAKESLTPIMMTALKESADLFPPLRNSVGSLLHIHEMFNKIKDNSKTSERLKHQVEATLQSLADAVPNGAEIMPELQAALEQYSSALEAVKVDLHAVACRKNRLHRYLNAKRDEEVLMSTGRHLGNASEVLMIAVSIQQARSLQVVSQDVKDTKLQVANIQTHLTTIRHLHLCTIVFLW</sequence>
<reference evidence="3 4" key="1">
    <citation type="submission" date="2018-06" db="EMBL/GenBank/DDBJ databases">
        <title>A transcriptomic atlas of mushroom development highlights an independent origin of complex multicellularity.</title>
        <authorList>
            <consortium name="DOE Joint Genome Institute"/>
            <person name="Krizsan K."/>
            <person name="Almasi E."/>
            <person name="Merenyi Z."/>
            <person name="Sahu N."/>
            <person name="Viragh M."/>
            <person name="Koszo T."/>
            <person name="Mondo S."/>
            <person name="Kiss B."/>
            <person name="Balint B."/>
            <person name="Kues U."/>
            <person name="Barry K."/>
            <person name="Hegedus J.C."/>
            <person name="Henrissat B."/>
            <person name="Johnson J."/>
            <person name="Lipzen A."/>
            <person name="Ohm R."/>
            <person name="Nagy I."/>
            <person name="Pangilinan J."/>
            <person name="Yan J."/>
            <person name="Xiong Y."/>
            <person name="Grigoriev I.V."/>
            <person name="Hibbett D.S."/>
            <person name="Nagy L.G."/>
        </authorList>
    </citation>
    <scope>NUCLEOTIDE SEQUENCE [LARGE SCALE GENOMIC DNA]</scope>
    <source>
        <strain evidence="3 4">SZMC22713</strain>
    </source>
</reference>
<dbReference type="EMBL" id="ML170175">
    <property type="protein sequence ID" value="TDL22413.1"/>
    <property type="molecule type" value="Genomic_DNA"/>
</dbReference>
<evidence type="ECO:0000256" key="1">
    <source>
        <dbReference type="SAM" id="MobiDB-lite"/>
    </source>
</evidence>
<dbReference type="InterPro" id="IPR054000">
    <property type="entry name" value="MLKL_N"/>
</dbReference>
<accession>A0A4Y7Q444</accession>
<dbReference type="CDD" id="cd21037">
    <property type="entry name" value="MLKL_NTD"/>
    <property type="match status" value="1"/>
</dbReference>
<dbReference type="InterPro" id="IPR036537">
    <property type="entry name" value="Adaptor_Cbl_N_dom_sf"/>
</dbReference>
<dbReference type="OrthoDB" id="3266026at2759"/>
<evidence type="ECO:0000313" key="4">
    <source>
        <dbReference type="Proteomes" id="UP000294933"/>
    </source>
</evidence>
<proteinExistence type="predicted"/>
<feature type="domain" description="Mixed lineage kinase" evidence="2">
    <location>
        <begin position="63"/>
        <end position="179"/>
    </location>
</feature>
<dbReference type="Proteomes" id="UP000294933">
    <property type="component" value="Unassembled WGS sequence"/>
</dbReference>
<dbReference type="Pfam" id="PF22215">
    <property type="entry name" value="MLKL_N"/>
    <property type="match status" value="1"/>
</dbReference>
<organism evidence="3 4">
    <name type="scientific">Rickenella mellea</name>
    <dbReference type="NCBI Taxonomy" id="50990"/>
    <lineage>
        <taxon>Eukaryota</taxon>
        <taxon>Fungi</taxon>
        <taxon>Dikarya</taxon>
        <taxon>Basidiomycota</taxon>
        <taxon>Agaricomycotina</taxon>
        <taxon>Agaricomycetes</taxon>
        <taxon>Hymenochaetales</taxon>
        <taxon>Rickenellaceae</taxon>
        <taxon>Rickenella</taxon>
    </lineage>
</organism>
<feature type="compositionally biased region" description="Basic and acidic residues" evidence="1">
    <location>
        <begin position="14"/>
        <end position="23"/>
    </location>
</feature>
<dbReference type="VEuPathDB" id="FungiDB:BD410DRAFT_839855"/>
<name>A0A4Y7Q444_9AGAM</name>
<feature type="region of interest" description="Disordered" evidence="1">
    <location>
        <begin position="1"/>
        <end position="30"/>
    </location>
</feature>
<gene>
    <name evidence="3" type="ORF">BD410DRAFT_839855</name>
</gene>
<dbReference type="InterPro" id="IPR059179">
    <property type="entry name" value="MLKL-like_MCAfunc"/>
</dbReference>
<dbReference type="GO" id="GO:0007166">
    <property type="term" value="P:cell surface receptor signaling pathway"/>
    <property type="evidence" value="ECO:0007669"/>
    <property type="project" value="InterPro"/>
</dbReference>
<evidence type="ECO:0000313" key="3">
    <source>
        <dbReference type="EMBL" id="TDL22413.1"/>
    </source>
</evidence>
<dbReference type="Gene3D" id="1.20.930.20">
    <property type="entry name" value="Adaptor protein Cbl, N-terminal domain"/>
    <property type="match status" value="1"/>
</dbReference>
<keyword evidence="4" id="KW-1185">Reference proteome</keyword>
<dbReference type="AlphaFoldDB" id="A0A4Y7Q444"/>
<evidence type="ECO:0000259" key="2">
    <source>
        <dbReference type="Pfam" id="PF22215"/>
    </source>
</evidence>
<protein>
    <recommendedName>
        <fullName evidence="2">Mixed lineage kinase domain-containing protein</fullName>
    </recommendedName>
</protein>